<organism evidence="25 26">
    <name type="scientific">Hyalella azteca</name>
    <name type="common">Amphipod</name>
    <dbReference type="NCBI Taxonomy" id="294128"/>
    <lineage>
        <taxon>Eukaryota</taxon>
        <taxon>Metazoa</taxon>
        <taxon>Ecdysozoa</taxon>
        <taxon>Arthropoda</taxon>
        <taxon>Crustacea</taxon>
        <taxon>Multicrustacea</taxon>
        <taxon>Malacostraca</taxon>
        <taxon>Eumalacostraca</taxon>
        <taxon>Peracarida</taxon>
        <taxon>Amphipoda</taxon>
        <taxon>Senticaudata</taxon>
        <taxon>Talitrida</taxon>
        <taxon>Talitroidea</taxon>
        <taxon>Hyalellidae</taxon>
        <taxon>Hyalella</taxon>
    </lineage>
</organism>
<feature type="region of interest" description="Disordered" evidence="23">
    <location>
        <begin position="239"/>
        <end position="279"/>
    </location>
</feature>
<dbReference type="Pfam" id="PF02434">
    <property type="entry name" value="Fringe"/>
    <property type="match status" value="1"/>
</dbReference>
<evidence type="ECO:0000256" key="13">
    <source>
        <dbReference type="ARBA" id="ARBA00022989"/>
    </source>
</evidence>
<comment type="function">
    <text evidence="22">Glycosyltransferase that generates the core 1 O-glycan Gal-beta1-3GalNAc-alpha1-Ser/Thr (T antigen), which is a precursor for many extended O-glycans in glycoproteins.</text>
</comment>
<evidence type="ECO:0000256" key="21">
    <source>
        <dbReference type="ARBA" id="ARBA00043065"/>
    </source>
</evidence>
<keyword evidence="14" id="KW-0472">Membrane</keyword>
<dbReference type="GO" id="GO:0000166">
    <property type="term" value="F:nucleotide binding"/>
    <property type="evidence" value="ECO:0007669"/>
    <property type="project" value="UniProtKB-KW"/>
</dbReference>
<evidence type="ECO:0000256" key="10">
    <source>
        <dbReference type="ARBA" id="ARBA00022723"/>
    </source>
</evidence>
<sequence>MHPLNTEESQRLQRDIKVLVWVMTQPNNHKTKAVSVRDTWGKRVDKLIFMSSQEDASSPSVQLNATEGRNLLWGKTKEAFKHIHQHYVDDYDWFMKADDDTFVVVENLRYLLSLYDPEIPIFFGCKFKKFNGQIFMSGGAGYVLSRTAVKKFVEEALPDPKKCRATDDTSAEDVEIAEMGPNCCSDTAIAFHYIAPDKMWELEYLLYQLRPHGVITQQPFPTALPLLYQLRAIPQQPFPTALPPDLKSVPEQMMHSSTTRSSVSSAGEIHATSSGADAQ</sequence>
<feature type="compositionally biased region" description="Low complexity" evidence="23">
    <location>
        <begin position="256"/>
        <end position="265"/>
    </location>
</feature>
<dbReference type="FunFam" id="3.90.550.50:FF:000017">
    <property type="entry name" value="Glycoprotein-N-acetylgalactosamine 3-beta-galactosyltransferase 1"/>
    <property type="match status" value="1"/>
</dbReference>
<accession>A0A979FKB9</accession>
<keyword evidence="13" id="KW-1133">Transmembrane helix</keyword>
<evidence type="ECO:0000256" key="19">
    <source>
        <dbReference type="ARBA" id="ARBA00041226"/>
    </source>
</evidence>
<keyword evidence="10" id="KW-0479">Metal-binding</keyword>
<comment type="subunit">
    <text evidence="5">Homodimer; disulfide-linked.</text>
</comment>
<evidence type="ECO:0000256" key="5">
    <source>
        <dbReference type="ARBA" id="ARBA00011748"/>
    </source>
</evidence>
<proteinExistence type="inferred from homology"/>
<dbReference type="AlphaFoldDB" id="A0A979FKB9"/>
<gene>
    <name evidence="26" type="primary">LOC108674676</name>
</gene>
<dbReference type="Gene3D" id="3.90.550.50">
    <property type="match status" value="1"/>
</dbReference>
<dbReference type="GeneID" id="108674676"/>
<dbReference type="PANTHER" id="PTHR23033:SF14">
    <property type="entry name" value="GLYCOPROTEIN-N-ACETYLGALACTOSAMINE 3-BETA-GALACTOSYLTRANSFERASE 1-RELATED"/>
    <property type="match status" value="1"/>
</dbReference>
<keyword evidence="25" id="KW-1185">Reference proteome</keyword>
<keyword evidence="9" id="KW-0812">Transmembrane</keyword>
<dbReference type="RefSeq" id="XP_047737138.1">
    <property type="nucleotide sequence ID" value="XM_047881182.1"/>
</dbReference>
<evidence type="ECO:0000256" key="1">
    <source>
        <dbReference type="ARBA" id="ARBA00001936"/>
    </source>
</evidence>
<evidence type="ECO:0000256" key="15">
    <source>
        <dbReference type="ARBA" id="ARBA00023157"/>
    </source>
</evidence>
<dbReference type="InterPro" id="IPR026050">
    <property type="entry name" value="C1GALT1/C1GALT1_chp1"/>
</dbReference>
<keyword evidence="8" id="KW-0808">Transferase</keyword>
<evidence type="ECO:0000256" key="2">
    <source>
        <dbReference type="ARBA" id="ARBA00004606"/>
    </source>
</evidence>
<evidence type="ECO:0000256" key="7">
    <source>
        <dbReference type="ARBA" id="ARBA00022676"/>
    </source>
</evidence>
<keyword evidence="17" id="KW-0464">Manganese</keyword>
<dbReference type="PANTHER" id="PTHR23033">
    <property type="entry name" value="BETA1,3-GALACTOSYLTRANSFERASE"/>
    <property type="match status" value="1"/>
</dbReference>
<keyword evidence="7" id="KW-0328">Glycosyltransferase</keyword>
<evidence type="ECO:0000256" key="23">
    <source>
        <dbReference type="SAM" id="MobiDB-lite"/>
    </source>
</evidence>
<evidence type="ECO:0000256" key="16">
    <source>
        <dbReference type="ARBA" id="ARBA00023180"/>
    </source>
</evidence>
<evidence type="ECO:0000256" key="12">
    <source>
        <dbReference type="ARBA" id="ARBA00022968"/>
    </source>
</evidence>
<dbReference type="EC" id="2.4.1.122" evidence="6"/>
<dbReference type="InterPro" id="IPR003378">
    <property type="entry name" value="Fringe-like_glycosylTrfase"/>
</dbReference>
<protein>
    <recommendedName>
        <fullName evidence="18">Glycoprotein-N-acetylgalactosamine 3-beta-galactosyltransferase 1</fullName>
        <ecNumber evidence="6">2.4.1.122</ecNumber>
    </recommendedName>
    <alternativeName>
        <fullName evidence="20">Core 1 O-glycan T-synthase</fullName>
    </alternativeName>
    <alternativeName>
        <fullName evidence="21">Core 1 UDP-galactose:N-acetylgalactosamine-alpha-R beta 1,3-galactosyltransferase 1</fullName>
    </alternativeName>
    <alternativeName>
        <fullName evidence="19">Core 1 beta1,3-galactosyltransferase 1</fullName>
    </alternativeName>
</protein>
<keyword evidence="12" id="KW-0735">Signal-anchor</keyword>
<evidence type="ECO:0000256" key="11">
    <source>
        <dbReference type="ARBA" id="ARBA00022741"/>
    </source>
</evidence>
<comment type="pathway">
    <text evidence="3">Protein modification; protein glycosylation.</text>
</comment>
<dbReference type="OrthoDB" id="414175at2759"/>
<evidence type="ECO:0000256" key="17">
    <source>
        <dbReference type="ARBA" id="ARBA00023211"/>
    </source>
</evidence>
<dbReference type="GO" id="GO:0016020">
    <property type="term" value="C:membrane"/>
    <property type="evidence" value="ECO:0007669"/>
    <property type="project" value="UniProtKB-SubCell"/>
</dbReference>
<comment type="subcellular location">
    <subcellularLocation>
        <location evidence="2">Membrane</location>
        <topology evidence="2">Single-pass type II membrane protein</topology>
    </subcellularLocation>
</comment>
<dbReference type="KEGG" id="hazt:108674676"/>
<evidence type="ECO:0000259" key="24">
    <source>
        <dbReference type="Pfam" id="PF02434"/>
    </source>
</evidence>
<evidence type="ECO:0000256" key="20">
    <source>
        <dbReference type="ARBA" id="ARBA00042009"/>
    </source>
</evidence>
<dbReference type="OMA" id="WELEYLL"/>
<evidence type="ECO:0000256" key="3">
    <source>
        <dbReference type="ARBA" id="ARBA00004922"/>
    </source>
</evidence>
<evidence type="ECO:0000256" key="18">
    <source>
        <dbReference type="ARBA" id="ARBA00040898"/>
    </source>
</evidence>
<comment type="cofactor">
    <cofactor evidence="1">
        <name>Mn(2+)</name>
        <dbReference type="ChEBI" id="CHEBI:29035"/>
    </cofactor>
</comment>
<name>A0A979FKB9_HYAAZ</name>
<evidence type="ECO:0000256" key="14">
    <source>
        <dbReference type="ARBA" id="ARBA00023136"/>
    </source>
</evidence>
<comment type="similarity">
    <text evidence="4">Belongs to the glycosyltransferase 31 family. Beta3-Gal-T subfamily.</text>
</comment>
<dbReference type="GO" id="GO:0030145">
    <property type="term" value="F:manganese ion binding"/>
    <property type="evidence" value="ECO:0007669"/>
    <property type="project" value="UniProtKB-ARBA"/>
</dbReference>
<reference evidence="26" key="1">
    <citation type="submission" date="2025-08" db="UniProtKB">
        <authorList>
            <consortium name="RefSeq"/>
        </authorList>
    </citation>
    <scope>IDENTIFICATION</scope>
</reference>
<evidence type="ECO:0000256" key="4">
    <source>
        <dbReference type="ARBA" id="ARBA00006462"/>
    </source>
</evidence>
<evidence type="ECO:0000313" key="26">
    <source>
        <dbReference type="RefSeq" id="XP_047737138.1"/>
    </source>
</evidence>
<keyword evidence="16" id="KW-0325">Glycoprotein</keyword>
<evidence type="ECO:0000256" key="9">
    <source>
        <dbReference type="ARBA" id="ARBA00022692"/>
    </source>
</evidence>
<keyword evidence="15" id="KW-1015">Disulfide bond</keyword>
<evidence type="ECO:0000256" key="8">
    <source>
        <dbReference type="ARBA" id="ARBA00022679"/>
    </source>
</evidence>
<feature type="domain" description="Fringe-like glycosyltransferase" evidence="24">
    <location>
        <begin position="18"/>
        <end position="162"/>
    </location>
</feature>
<evidence type="ECO:0000256" key="6">
    <source>
        <dbReference type="ARBA" id="ARBA00012557"/>
    </source>
</evidence>
<dbReference type="GO" id="GO:0016263">
    <property type="term" value="F:glycoprotein-N-acetylgalactosamine 3-beta-galactosyltransferase activity"/>
    <property type="evidence" value="ECO:0007669"/>
    <property type="project" value="UniProtKB-EC"/>
</dbReference>
<evidence type="ECO:0000256" key="22">
    <source>
        <dbReference type="ARBA" id="ARBA00059245"/>
    </source>
</evidence>
<dbReference type="Proteomes" id="UP000694843">
    <property type="component" value="Unplaced"/>
</dbReference>
<keyword evidence="11" id="KW-0547">Nucleotide-binding</keyword>
<evidence type="ECO:0000313" key="25">
    <source>
        <dbReference type="Proteomes" id="UP000694843"/>
    </source>
</evidence>